<name>A0A914QQN8_9BILA</name>
<accession>A0A914QQN8</accession>
<evidence type="ECO:0000256" key="1">
    <source>
        <dbReference type="SAM" id="MobiDB-lite"/>
    </source>
</evidence>
<organism evidence="2 3">
    <name type="scientific">Panagrolaimus davidi</name>
    <dbReference type="NCBI Taxonomy" id="227884"/>
    <lineage>
        <taxon>Eukaryota</taxon>
        <taxon>Metazoa</taxon>
        <taxon>Ecdysozoa</taxon>
        <taxon>Nematoda</taxon>
        <taxon>Chromadorea</taxon>
        <taxon>Rhabditida</taxon>
        <taxon>Tylenchina</taxon>
        <taxon>Panagrolaimomorpha</taxon>
        <taxon>Panagrolaimoidea</taxon>
        <taxon>Panagrolaimidae</taxon>
        <taxon>Panagrolaimus</taxon>
    </lineage>
</organism>
<evidence type="ECO:0000313" key="2">
    <source>
        <dbReference type="Proteomes" id="UP000887578"/>
    </source>
</evidence>
<reference evidence="3" key="1">
    <citation type="submission" date="2022-11" db="UniProtKB">
        <authorList>
            <consortium name="WormBaseParasite"/>
        </authorList>
    </citation>
    <scope>IDENTIFICATION</scope>
</reference>
<dbReference type="WBParaSite" id="PDA_v2.g6194.t1">
    <property type="protein sequence ID" value="PDA_v2.g6194.t1"/>
    <property type="gene ID" value="PDA_v2.g6194"/>
</dbReference>
<protein>
    <submittedName>
        <fullName evidence="3">Uncharacterized protein</fullName>
    </submittedName>
</protein>
<feature type="region of interest" description="Disordered" evidence="1">
    <location>
        <begin position="34"/>
        <end position="57"/>
    </location>
</feature>
<evidence type="ECO:0000313" key="3">
    <source>
        <dbReference type="WBParaSite" id="PDA_v2.g6194.t1"/>
    </source>
</evidence>
<proteinExistence type="predicted"/>
<keyword evidence="2" id="KW-1185">Reference proteome</keyword>
<sequence>MSKYLELIIYKQSATVKDKFDRIRLPILASKGEICPYDPQPPKPSEPSDLKENGSNGYKLSGMFTLGFIIFYLW</sequence>
<dbReference type="Proteomes" id="UP000887578">
    <property type="component" value="Unplaced"/>
</dbReference>
<dbReference type="AlphaFoldDB" id="A0A914QQN8"/>